<protein>
    <recommendedName>
        <fullName evidence="5">SDR family oxidoreductase</fullName>
    </recommendedName>
</protein>
<evidence type="ECO:0000313" key="3">
    <source>
        <dbReference type="EMBL" id="GAA0918099.1"/>
    </source>
</evidence>
<dbReference type="PANTHER" id="PTHR48107:SF7">
    <property type="entry name" value="RE15974P"/>
    <property type="match status" value="1"/>
</dbReference>
<dbReference type="Proteomes" id="UP001501578">
    <property type="component" value="Unassembled WGS sequence"/>
</dbReference>
<evidence type="ECO:0000256" key="1">
    <source>
        <dbReference type="ARBA" id="ARBA00006484"/>
    </source>
</evidence>
<dbReference type="EMBL" id="BAAAHQ010000006">
    <property type="protein sequence ID" value="GAA0918099.1"/>
    <property type="molecule type" value="Genomic_DNA"/>
</dbReference>
<gene>
    <name evidence="3" type="ORF">GCM10009560_14680</name>
</gene>
<keyword evidence="4" id="KW-1185">Reference proteome</keyword>
<accession>A0ABP3Z9R1</accession>
<comment type="caution">
    <text evidence="3">The sequence shown here is derived from an EMBL/GenBank/DDBJ whole genome shotgun (WGS) entry which is preliminary data.</text>
</comment>
<sequence>MSRFRDLHGRVALVVGGGRVIAENLAARGATTVLAYAHDDEGARRTLAVLDGHGVRAEAIRADATVAADVDTLVEGVVSRHGRLDVVVHATGPVVGKPLADLADTDFDHLVDHNVRSVLHTLRAAALHLADGGRYVLLSTTLAAPAAGLDAASQAAALHLIAAAAKDLEGRRVTVNAVGVRHDDRPAGAVPLVAWLTGADAARVSGQIIHSRTLNQEHRS</sequence>
<proteinExistence type="inferred from homology"/>
<comment type="similarity">
    <text evidence="1">Belongs to the short-chain dehydrogenases/reductases (SDR) family.</text>
</comment>
<dbReference type="Gene3D" id="3.40.50.720">
    <property type="entry name" value="NAD(P)-binding Rossmann-like Domain"/>
    <property type="match status" value="1"/>
</dbReference>
<name>A0ABP3Z9R1_9ACTN</name>
<dbReference type="SUPFAM" id="SSF51735">
    <property type="entry name" value="NAD(P)-binding Rossmann-fold domains"/>
    <property type="match status" value="1"/>
</dbReference>
<dbReference type="Pfam" id="PF13561">
    <property type="entry name" value="adh_short_C2"/>
    <property type="match status" value="1"/>
</dbReference>
<keyword evidence="2" id="KW-0560">Oxidoreductase</keyword>
<dbReference type="InterPro" id="IPR036291">
    <property type="entry name" value="NAD(P)-bd_dom_sf"/>
</dbReference>
<dbReference type="PANTHER" id="PTHR48107">
    <property type="entry name" value="NADPH-DEPENDENT ALDEHYDE REDUCTASE-LIKE PROTEIN, CHLOROPLASTIC-RELATED"/>
    <property type="match status" value="1"/>
</dbReference>
<evidence type="ECO:0000256" key="2">
    <source>
        <dbReference type="ARBA" id="ARBA00023002"/>
    </source>
</evidence>
<dbReference type="InterPro" id="IPR002347">
    <property type="entry name" value="SDR_fam"/>
</dbReference>
<reference evidence="4" key="1">
    <citation type="journal article" date="2019" name="Int. J. Syst. Evol. Microbiol.">
        <title>The Global Catalogue of Microorganisms (GCM) 10K type strain sequencing project: providing services to taxonomists for standard genome sequencing and annotation.</title>
        <authorList>
            <consortium name="The Broad Institute Genomics Platform"/>
            <consortium name="The Broad Institute Genome Sequencing Center for Infectious Disease"/>
            <person name="Wu L."/>
            <person name="Ma J."/>
        </authorList>
    </citation>
    <scope>NUCLEOTIDE SEQUENCE [LARGE SCALE GENOMIC DNA]</scope>
    <source>
        <strain evidence="4">JCM 11136</strain>
    </source>
</reference>
<evidence type="ECO:0000313" key="4">
    <source>
        <dbReference type="Proteomes" id="UP001501578"/>
    </source>
</evidence>
<organism evidence="3 4">
    <name type="scientific">Nonomuraea longicatena</name>
    <dbReference type="NCBI Taxonomy" id="83682"/>
    <lineage>
        <taxon>Bacteria</taxon>
        <taxon>Bacillati</taxon>
        <taxon>Actinomycetota</taxon>
        <taxon>Actinomycetes</taxon>
        <taxon>Streptosporangiales</taxon>
        <taxon>Streptosporangiaceae</taxon>
        <taxon>Nonomuraea</taxon>
    </lineage>
</organism>
<dbReference type="RefSeq" id="WP_343948951.1">
    <property type="nucleotide sequence ID" value="NZ_BAAAHQ010000006.1"/>
</dbReference>
<evidence type="ECO:0008006" key="5">
    <source>
        <dbReference type="Google" id="ProtNLM"/>
    </source>
</evidence>